<dbReference type="RefSeq" id="XP_016214231.1">
    <property type="nucleotide sequence ID" value="XM_016358029.1"/>
</dbReference>
<name>A0A0D1XP60_9PEZI</name>
<feature type="compositionally biased region" description="Basic and acidic residues" evidence="1">
    <location>
        <begin position="58"/>
        <end position="86"/>
    </location>
</feature>
<feature type="compositionally biased region" description="Basic and acidic residues" evidence="1">
    <location>
        <begin position="21"/>
        <end position="32"/>
    </location>
</feature>
<evidence type="ECO:0000256" key="1">
    <source>
        <dbReference type="SAM" id="MobiDB-lite"/>
    </source>
</evidence>
<dbReference type="EMBL" id="KN847541">
    <property type="protein sequence ID" value="KIW04361.1"/>
    <property type="molecule type" value="Genomic_DNA"/>
</dbReference>
<proteinExistence type="predicted"/>
<dbReference type="GeneID" id="27312619"/>
<feature type="region of interest" description="Disordered" evidence="1">
    <location>
        <begin position="1"/>
        <end position="145"/>
    </location>
</feature>
<evidence type="ECO:0000259" key="2">
    <source>
        <dbReference type="Pfam" id="PF05433"/>
    </source>
</evidence>
<feature type="domain" description="Glycine zipper 2TM" evidence="2">
    <location>
        <begin position="145"/>
        <end position="185"/>
    </location>
</feature>
<dbReference type="RefSeq" id="XP_016214230.1">
    <property type="nucleotide sequence ID" value="XM_016358028.1"/>
</dbReference>
<dbReference type="AlphaFoldDB" id="A0A0D1XP60"/>
<dbReference type="VEuPathDB" id="FungiDB:PV09_04646"/>
<dbReference type="EMBL" id="KN847541">
    <property type="protein sequence ID" value="KIW04362.1"/>
    <property type="molecule type" value="Genomic_DNA"/>
</dbReference>
<dbReference type="Proteomes" id="UP000053259">
    <property type="component" value="Unassembled WGS sequence"/>
</dbReference>
<feature type="compositionally biased region" description="Basic and acidic residues" evidence="1">
    <location>
        <begin position="93"/>
        <end position="136"/>
    </location>
</feature>
<dbReference type="EMBL" id="KN847541">
    <property type="protein sequence ID" value="KIW04360.1"/>
    <property type="molecule type" value="Genomic_DNA"/>
</dbReference>
<accession>A0A0D1XP60</accession>
<evidence type="ECO:0000313" key="4">
    <source>
        <dbReference type="Proteomes" id="UP000053259"/>
    </source>
</evidence>
<dbReference type="RefSeq" id="XP_016214229.1">
    <property type="nucleotide sequence ID" value="XM_016358027.1"/>
</dbReference>
<dbReference type="HOGENOM" id="CLU_1344157_0_0_1"/>
<reference evidence="3 4" key="1">
    <citation type="submission" date="2015-01" db="EMBL/GenBank/DDBJ databases">
        <title>The Genome Sequence of Ochroconis gallopava CBS43764.</title>
        <authorList>
            <consortium name="The Broad Institute Genomics Platform"/>
            <person name="Cuomo C."/>
            <person name="de Hoog S."/>
            <person name="Gorbushina A."/>
            <person name="Stielow B."/>
            <person name="Teixiera M."/>
            <person name="Abouelleil A."/>
            <person name="Chapman S.B."/>
            <person name="Priest M."/>
            <person name="Young S.K."/>
            <person name="Wortman J."/>
            <person name="Nusbaum C."/>
            <person name="Birren B."/>
        </authorList>
    </citation>
    <scope>NUCLEOTIDE SEQUENCE [LARGE SCALE GENOMIC DNA]</scope>
    <source>
        <strain evidence="3 4">CBS 43764</strain>
    </source>
</reference>
<keyword evidence="4" id="KW-1185">Reference proteome</keyword>
<evidence type="ECO:0000313" key="3">
    <source>
        <dbReference type="EMBL" id="KIW04361.1"/>
    </source>
</evidence>
<gene>
    <name evidence="3" type="ORF">PV09_04646</name>
</gene>
<sequence length="204" mass="23905">MDRDRYEPSQYSERGFAARDGYVRDARSDAYERSQYGPYDRDDYVATRSNYGGASTGYDRRRSYDDHDMDEYYEKTRVTRYSRDGGEPGLAAYEDRDRQRARSQDYRRQEDRREERPRSRGRRDSESGSENEREGENTPMKKWAATLAGAAVGGLAAKRLQKDKDNNWVPTALGAVVGGLLGREVEKKVYEHKERRKEREHEYE</sequence>
<dbReference type="Pfam" id="PF05433">
    <property type="entry name" value="Rick_17kDa_Anti"/>
    <property type="match status" value="1"/>
</dbReference>
<dbReference type="GO" id="GO:0019867">
    <property type="term" value="C:outer membrane"/>
    <property type="evidence" value="ECO:0007669"/>
    <property type="project" value="InterPro"/>
</dbReference>
<dbReference type="InterPro" id="IPR008816">
    <property type="entry name" value="Gly_zipper_2TM_dom"/>
</dbReference>
<feature type="region of interest" description="Disordered" evidence="1">
    <location>
        <begin position="183"/>
        <end position="204"/>
    </location>
</feature>
<protein>
    <recommendedName>
        <fullName evidence="2">Glycine zipper 2TM domain-containing protein</fullName>
    </recommendedName>
</protein>
<dbReference type="STRING" id="253628.A0A0D1XP60"/>
<organism evidence="3 4">
    <name type="scientific">Verruconis gallopava</name>
    <dbReference type="NCBI Taxonomy" id="253628"/>
    <lineage>
        <taxon>Eukaryota</taxon>
        <taxon>Fungi</taxon>
        <taxon>Dikarya</taxon>
        <taxon>Ascomycota</taxon>
        <taxon>Pezizomycotina</taxon>
        <taxon>Dothideomycetes</taxon>
        <taxon>Pleosporomycetidae</taxon>
        <taxon>Venturiales</taxon>
        <taxon>Sympoventuriaceae</taxon>
        <taxon>Verruconis</taxon>
    </lineage>
</organism>